<comment type="caution">
    <text evidence="2">The sequence shown here is derived from an EMBL/GenBank/DDBJ whole genome shotgun (WGS) entry which is preliminary data.</text>
</comment>
<accession>A0A9X1Y1U3</accession>
<dbReference type="Proteomes" id="UP001139534">
    <property type="component" value="Unassembled WGS sequence"/>
</dbReference>
<proteinExistence type="predicted"/>
<dbReference type="GO" id="GO:0006629">
    <property type="term" value="P:lipid metabolic process"/>
    <property type="evidence" value="ECO:0007669"/>
    <property type="project" value="InterPro"/>
</dbReference>
<organism evidence="2 3">
    <name type="scientific">Paenibacillus mellifer</name>
    <dbReference type="NCBI Taxonomy" id="2937794"/>
    <lineage>
        <taxon>Bacteria</taxon>
        <taxon>Bacillati</taxon>
        <taxon>Bacillota</taxon>
        <taxon>Bacilli</taxon>
        <taxon>Bacillales</taxon>
        <taxon>Paenibacillaceae</taxon>
        <taxon>Paenibacillus</taxon>
    </lineage>
</organism>
<protein>
    <submittedName>
        <fullName evidence="2">Glycerophosphodiester phosphodiesterase</fullName>
    </submittedName>
</protein>
<sequence length="266" mass="30116">MRNPCVAHRGFSGIAPENTMAAVQLAMEQEDVRWIEVDVQCSKDGVPLLIHDFTLNRTTNGRGAVKDKTWAELQSLDAGSWKSKTYRGERLPSLDEFLDAIAGRLRVNLEIKTEGNMYPGLEEKVISAVKRRHMEHEVVLTSFEPRILAKIKEIGRGIRTGLIIDRQPKDLLLRLKLLHCSFLSIHYRALTAELAEKAFKHGIEVMAWTMDDVRSLRKTAALHPDILLCTNRPDVWRQAIGRGNTKYAIVKPQSPGGEDDDEQIDR</sequence>
<dbReference type="GO" id="GO:0008081">
    <property type="term" value="F:phosphoric diester hydrolase activity"/>
    <property type="evidence" value="ECO:0007669"/>
    <property type="project" value="InterPro"/>
</dbReference>
<dbReference type="PANTHER" id="PTHR46211:SF14">
    <property type="entry name" value="GLYCEROPHOSPHODIESTER PHOSPHODIESTERASE"/>
    <property type="match status" value="1"/>
</dbReference>
<feature type="domain" description="GP-PDE" evidence="1">
    <location>
        <begin position="3"/>
        <end position="240"/>
    </location>
</feature>
<evidence type="ECO:0000259" key="1">
    <source>
        <dbReference type="PROSITE" id="PS51704"/>
    </source>
</evidence>
<name>A0A9X1Y1U3_9BACL</name>
<dbReference type="Pfam" id="PF03009">
    <property type="entry name" value="GDPD"/>
    <property type="match status" value="1"/>
</dbReference>
<dbReference type="InterPro" id="IPR017946">
    <property type="entry name" value="PLC-like_Pdiesterase_TIM-brl"/>
</dbReference>
<dbReference type="SUPFAM" id="SSF51695">
    <property type="entry name" value="PLC-like phosphodiesterases"/>
    <property type="match status" value="1"/>
</dbReference>
<gene>
    <name evidence="2" type="ORF">M0651_21960</name>
</gene>
<dbReference type="InterPro" id="IPR030395">
    <property type="entry name" value="GP_PDE_dom"/>
</dbReference>
<dbReference type="PROSITE" id="PS51704">
    <property type="entry name" value="GP_PDE"/>
    <property type="match status" value="1"/>
</dbReference>
<evidence type="ECO:0000313" key="3">
    <source>
        <dbReference type="Proteomes" id="UP001139534"/>
    </source>
</evidence>
<dbReference type="EMBL" id="JALPRK010000030">
    <property type="protein sequence ID" value="MCK8489840.1"/>
    <property type="molecule type" value="Genomic_DNA"/>
</dbReference>
<dbReference type="Gene3D" id="3.20.20.190">
    <property type="entry name" value="Phosphatidylinositol (PI) phosphodiesterase"/>
    <property type="match status" value="1"/>
</dbReference>
<evidence type="ECO:0000313" key="2">
    <source>
        <dbReference type="EMBL" id="MCK8489840.1"/>
    </source>
</evidence>
<dbReference type="RefSeq" id="WP_248553820.1">
    <property type="nucleotide sequence ID" value="NZ_JALPRK010000030.1"/>
</dbReference>
<keyword evidence="3" id="KW-1185">Reference proteome</keyword>
<dbReference type="AlphaFoldDB" id="A0A9X1Y1U3"/>
<dbReference type="PANTHER" id="PTHR46211">
    <property type="entry name" value="GLYCEROPHOSPHORYL DIESTER PHOSPHODIESTERASE"/>
    <property type="match status" value="1"/>
</dbReference>
<reference evidence="2" key="1">
    <citation type="submission" date="2022-04" db="EMBL/GenBank/DDBJ databases">
        <authorList>
            <person name="Seo M.-J."/>
        </authorList>
    </citation>
    <scope>NUCLEOTIDE SEQUENCE</scope>
    <source>
        <strain evidence="2">MBLB2552</strain>
    </source>
</reference>